<sequence>MVITTKPVRPLPTAVFLGIAMDGNMKWNQHIESLAKKLSYALFGVFPGISGLPGSQALQCFTTRAEQSPINLLCFQGSVDYREVKLYNALPQELNNLPLTCFKQKGKALLLNEEQYTIEEFLTP</sequence>
<dbReference type="AlphaFoldDB" id="A0AAW1HWM3"/>
<protein>
    <submittedName>
        <fullName evidence="1">Uncharacterized protein</fullName>
    </submittedName>
</protein>
<dbReference type="Proteomes" id="UP001458880">
    <property type="component" value="Unassembled WGS sequence"/>
</dbReference>
<organism evidence="1 2">
    <name type="scientific">Popillia japonica</name>
    <name type="common">Japanese beetle</name>
    <dbReference type="NCBI Taxonomy" id="7064"/>
    <lineage>
        <taxon>Eukaryota</taxon>
        <taxon>Metazoa</taxon>
        <taxon>Ecdysozoa</taxon>
        <taxon>Arthropoda</taxon>
        <taxon>Hexapoda</taxon>
        <taxon>Insecta</taxon>
        <taxon>Pterygota</taxon>
        <taxon>Neoptera</taxon>
        <taxon>Endopterygota</taxon>
        <taxon>Coleoptera</taxon>
        <taxon>Polyphaga</taxon>
        <taxon>Scarabaeiformia</taxon>
        <taxon>Scarabaeidae</taxon>
        <taxon>Rutelinae</taxon>
        <taxon>Popillia</taxon>
    </lineage>
</organism>
<accession>A0AAW1HWM3</accession>
<dbReference type="EMBL" id="JASPKY010000837">
    <property type="protein sequence ID" value="KAK9681180.1"/>
    <property type="molecule type" value="Genomic_DNA"/>
</dbReference>
<evidence type="ECO:0000313" key="1">
    <source>
        <dbReference type="EMBL" id="KAK9681180.1"/>
    </source>
</evidence>
<reference evidence="1 2" key="1">
    <citation type="journal article" date="2024" name="BMC Genomics">
        <title>De novo assembly and annotation of Popillia japonica's genome with initial clues to its potential as an invasive pest.</title>
        <authorList>
            <person name="Cucini C."/>
            <person name="Boschi S."/>
            <person name="Funari R."/>
            <person name="Cardaioli E."/>
            <person name="Iannotti N."/>
            <person name="Marturano G."/>
            <person name="Paoli F."/>
            <person name="Bruttini M."/>
            <person name="Carapelli A."/>
            <person name="Frati F."/>
            <person name="Nardi F."/>
        </authorList>
    </citation>
    <scope>NUCLEOTIDE SEQUENCE [LARGE SCALE GENOMIC DNA]</scope>
    <source>
        <strain evidence="1">DMR45628</strain>
    </source>
</reference>
<gene>
    <name evidence="1" type="ORF">QE152_g38510</name>
</gene>
<proteinExistence type="predicted"/>
<name>A0AAW1HWM3_POPJA</name>
<comment type="caution">
    <text evidence="1">The sequence shown here is derived from an EMBL/GenBank/DDBJ whole genome shotgun (WGS) entry which is preliminary data.</text>
</comment>
<evidence type="ECO:0000313" key="2">
    <source>
        <dbReference type="Proteomes" id="UP001458880"/>
    </source>
</evidence>
<keyword evidence="2" id="KW-1185">Reference proteome</keyword>